<gene>
    <name evidence="1" type="ORF">BST14_19525</name>
</gene>
<organism evidence="1 2">
    <name type="scientific">Mycobacterium arosiense ATCC BAA-1401 = DSM 45069</name>
    <dbReference type="NCBI Taxonomy" id="1265311"/>
    <lineage>
        <taxon>Bacteria</taxon>
        <taxon>Bacillati</taxon>
        <taxon>Actinomycetota</taxon>
        <taxon>Actinomycetes</taxon>
        <taxon>Mycobacteriales</taxon>
        <taxon>Mycobacteriaceae</taxon>
        <taxon>Mycobacterium</taxon>
        <taxon>Mycobacterium avium complex (MAC)</taxon>
    </lineage>
</organism>
<dbReference type="AlphaFoldDB" id="A0A1W9ZBL6"/>
<name>A0A1W9ZBL6_MYCAI</name>
<dbReference type="Proteomes" id="UP000192707">
    <property type="component" value="Unassembled WGS sequence"/>
</dbReference>
<accession>A0A1W9ZBL6</accession>
<protein>
    <submittedName>
        <fullName evidence="1">Uncharacterized protein</fullName>
    </submittedName>
</protein>
<sequence>MGRDGRTLGVRLSIGAMSLSAAELAADILCLNVLGYMRVELAQEVRARHEVVAYARFVAAHCGRRRPGAVPVAAKEVRGAALQAAAREHDGLARRVLDRMKRIEALLAAAPVNLQSASDEGDVVVSVDSAGRLVGLSLAPGCTSRHTAAELEELLNSALGVAGASAAVSGQPISA</sequence>
<comment type="caution">
    <text evidence="1">The sequence shown here is derived from an EMBL/GenBank/DDBJ whole genome shotgun (WGS) entry which is preliminary data.</text>
</comment>
<evidence type="ECO:0000313" key="2">
    <source>
        <dbReference type="Proteomes" id="UP000192707"/>
    </source>
</evidence>
<dbReference type="EMBL" id="MVHG01000059">
    <property type="protein sequence ID" value="ORA10951.1"/>
    <property type="molecule type" value="Genomic_DNA"/>
</dbReference>
<proteinExistence type="predicted"/>
<dbReference type="Gene3D" id="3.30.1310.10">
    <property type="entry name" value="Nucleoid-associated protein YbaB-like domain"/>
    <property type="match status" value="1"/>
</dbReference>
<dbReference type="InterPro" id="IPR036894">
    <property type="entry name" value="YbaB-like_sf"/>
</dbReference>
<reference evidence="1 2" key="1">
    <citation type="submission" date="2016-12" db="EMBL/GenBank/DDBJ databases">
        <title>The new phylogeny of genus Mycobacterium.</title>
        <authorList>
            <person name="Tortoli E."/>
            <person name="Trovato A."/>
            <person name="Cirillo D.M."/>
        </authorList>
    </citation>
    <scope>NUCLEOTIDE SEQUENCE [LARGE SCALE GENOMIC DNA]</scope>
    <source>
        <strain evidence="1 2">DSM 45069</strain>
    </source>
</reference>
<keyword evidence="2" id="KW-1185">Reference proteome</keyword>
<evidence type="ECO:0000313" key="1">
    <source>
        <dbReference type="EMBL" id="ORA10951.1"/>
    </source>
</evidence>